<evidence type="ECO:0000256" key="1">
    <source>
        <dbReference type="ARBA" id="ARBA00010617"/>
    </source>
</evidence>
<gene>
    <name evidence="3" type="ORF">GCM10018781_51950</name>
</gene>
<dbReference type="GO" id="GO:0020037">
    <property type="term" value="F:heme binding"/>
    <property type="evidence" value="ECO:0007669"/>
    <property type="project" value="InterPro"/>
</dbReference>
<dbReference type="EMBL" id="BNBO01000034">
    <property type="protein sequence ID" value="GHH77783.1"/>
    <property type="molecule type" value="Genomic_DNA"/>
</dbReference>
<accession>A0A919G458</accession>
<proteinExistence type="inferred from homology"/>
<dbReference type="PROSITE" id="PS00086">
    <property type="entry name" value="CYTOCHROME_P450"/>
    <property type="match status" value="1"/>
</dbReference>
<dbReference type="InterPro" id="IPR036396">
    <property type="entry name" value="Cyt_P450_sf"/>
</dbReference>
<dbReference type="GO" id="GO:0005506">
    <property type="term" value="F:iron ion binding"/>
    <property type="evidence" value="ECO:0007669"/>
    <property type="project" value="InterPro"/>
</dbReference>
<dbReference type="RefSeq" id="WP_190213326.1">
    <property type="nucleotide sequence ID" value="NZ_BNBO01000034.1"/>
</dbReference>
<dbReference type="GO" id="GO:0004497">
    <property type="term" value="F:monooxygenase activity"/>
    <property type="evidence" value="ECO:0007669"/>
    <property type="project" value="UniProtKB-KW"/>
</dbReference>
<dbReference type="SUPFAM" id="SSF48264">
    <property type="entry name" value="Cytochrome P450"/>
    <property type="match status" value="1"/>
</dbReference>
<reference evidence="3" key="1">
    <citation type="journal article" date="2014" name="Int. J. Syst. Evol. Microbiol.">
        <title>Complete genome sequence of Corynebacterium casei LMG S-19264T (=DSM 44701T), isolated from a smear-ripened cheese.</title>
        <authorList>
            <consortium name="US DOE Joint Genome Institute (JGI-PGF)"/>
            <person name="Walter F."/>
            <person name="Albersmeier A."/>
            <person name="Kalinowski J."/>
            <person name="Ruckert C."/>
        </authorList>
    </citation>
    <scope>NUCLEOTIDE SEQUENCE</scope>
    <source>
        <strain evidence="3">JCM 4646</strain>
    </source>
</reference>
<reference evidence="3" key="2">
    <citation type="submission" date="2020-09" db="EMBL/GenBank/DDBJ databases">
        <authorList>
            <person name="Sun Q."/>
            <person name="Ohkuma M."/>
        </authorList>
    </citation>
    <scope>NUCLEOTIDE SEQUENCE</scope>
    <source>
        <strain evidence="3">JCM 4646</strain>
    </source>
</reference>
<keyword evidence="4" id="KW-1185">Reference proteome</keyword>
<dbReference type="Pfam" id="PF00067">
    <property type="entry name" value="p450"/>
    <property type="match status" value="1"/>
</dbReference>
<dbReference type="PRINTS" id="PR00385">
    <property type="entry name" value="P450"/>
</dbReference>
<keyword evidence="2" id="KW-0349">Heme</keyword>
<keyword evidence="2" id="KW-0408">Iron</keyword>
<dbReference type="InterPro" id="IPR017972">
    <property type="entry name" value="Cyt_P450_CS"/>
</dbReference>
<dbReference type="GeneID" id="95355563"/>
<dbReference type="InterPro" id="IPR001128">
    <property type="entry name" value="Cyt_P450"/>
</dbReference>
<evidence type="ECO:0000313" key="4">
    <source>
        <dbReference type="Proteomes" id="UP000617734"/>
    </source>
</evidence>
<keyword evidence="2" id="KW-0479">Metal-binding</keyword>
<dbReference type="Gene3D" id="1.10.630.10">
    <property type="entry name" value="Cytochrome P450"/>
    <property type="match status" value="1"/>
</dbReference>
<dbReference type="PRINTS" id="PR00359">
    <property type="entry name" value="BP450"/>
</dbReference>
<comment type="caution">
    <text evidence="3">The sequence shown here is derived from an EMBL/GenBank/DDBJ whole genome shotgun (WGS) entry which is preliminary data.</text>
</comment>
<sequence length="417" mass="43809">MPAIEIFDPMRPDVLKDPYPAYRALRRHRPVAELEPLGIWVVSRYADAQRVLGDPEGFSAALAFGKDATLLDDRGPVRRQLNLKFAGDAGGVVSSSDGEVHARLRRTVARLLSKPRLDVVEPAIGAHAHGVIAALAARGEHVDIVGDLAKPVAAQSIGALMELPDNVVRVLAGWADLTARALDPGDELSSVAAGPRVMRSNLASFRAVTAFLNAAARAAPGGPSGTAGSGLAGSWREADTPAAREEVILAVLQLFQAGYETIVSAVCHLMAAFVIDRPRPPGFPSGPDLSGALIEEGLRLASPVRATLRTAVGPRTVGDVQVPAGARLMVLIGSANRDERVFEEPGTALAGRRPAHLAFGAGPHRCLGRMLAHTELRYIVGALATAGAQVSSVAGARVSANILKAGYEYLPVRVAWR</sequence>
<dbReference type="Proteomes" id="UP000617734">
    <property type="component" value="Unassembled WGS sequence"/>
</dbReference>
<dbReference type="GO" id="GO:0016705">
    <property type="term" value="F:oxidoreductase activity, acting on paired donors, with incorporation or reduction of molecular oxygen"/>
    <property type="evidence" value="ECO:0007669"/>
    <property type="project" value="InterPro"/>
</dbReference>
<name>A0A919G458_9ACTN</name>
<evidence type="ECO:0000256" key="2">
    <source>
        <dbReference type="RuleBase" id="RU000461"/>
    </source>
</evidence>
<dbReference type="PANTHER" id="PTHR46696:SF1">
    <property type="entry name" value="CYTOCHROME P450 YJIB-RELATED"/>
    <property type="match status" value="1"/>
</dbReference>
<comment type="similarity">
    <text evidence="1 2">Belongs to the cytochrome P450 family.</text>
</comment>
<dbReference type="InterPro" id="IPR002397">
    <property type="entry name" value="Cyt_P450_B"/>
</dbReference>
<keyword evidence="2" id="KW-0560">Oxidoreductase</keyword>
<keyword evidence="2" id="KW-0503">Monooxygenase</keyword>
<dbReference type="AlphaFoldDB" id="A0A919G458"/>
<protein>
    <submittedName>
        <fullName evidence="3">Cytochrome P450</fullName>
    </submittedName>
</protein>
<evidence type="ECO:0000313" key="3">
    <source>
        <dbReference type="EMBL" id="GHH77783.1"/>
    </source>
</evidence>
<organism evidence="3 4">
    <name type="scientific">Kitasatospora indigofera</name>
    <dbReference type="NCBI Taxonomy" id="67307"/>
    <lineage>
        <taxon>Bacteria</taxon>
        <taxon>Bacillati</taxon>
        <taxon>Actinomycetota</taxon>
        <taxon>Actinomycetes</taxon>
        <taxon>Kitasatosporales</taxon>
        <taxon>Streptomycetaceae</taxon>
        <taxon>Kitasatospora</taxon>
    </lineage>
</organism>
<dbReference type="PANTHER" id="PTHR46696">
    <property type="entry name" value="P450, PUTATIVE (EUROFUNG)-RELATED"/>
    <property type="match status" value="1"/>
</dbReference>